<keyword evidence="3" id="KW-0812">Transmembrane</keyword>
<dbReference type="Pfam" id="PF13517">
    <property type="entry name" value="FG-GAP_3"/>
    <property type="match status" value="1"/>
</dbReference>
<accession>A0A7W7PV65</accession>
<name>A0A7W7PV65_9ACTN</name>
<feature type="transmembrane region" description="Helical" evidence="3">
    <location>
        <begin position="12"/>
        <end position="28"/>
    </location>
</feature>
<keyword evidence="6" id="KW-1185">Reference proteome</keyword>
<dbReference type="InterPro" id="IPR013517">
    <property type="entry name" value="FG-GAP"/>
</dbReference>
<dbReference type="InterPro" id="IPR028994">
    <property type="entry name" value="Integrin_alpha_N"/>
</dbReference>
<reference evidence="5 6" key="1">
    <citation type="submission" date="2020-08" db="EMBL/GenBank/DDBJ databases">
        <title>Genomic Encyclopedia of Type Strains, Phase III (KMG-III): the genomes of soil and plant-associated and newly described type strains.</title>
        <authorList>
            <person name="Whitman W."/>
        </authorList>
    </citation>
    <scope>NUCLEOTIDE SEQUENCE [LARGE SCALE GENOMIC DNA]</scope>
    <source>
        <strain evidence="5 6">CECT 3273</strain>
    </source>
</reference>
<dbReference type="SUPFAM" id="SSF69318">
    <property type="entry name" value="Integrin alpha N-terminal domain"/>
    <property type="match status" value="1"/>
</dbReference>
<organism evidence="5 6">
    <name type="scientific">Streptomyces griseomycini</name>
    <dbReference type="NCBI Taxonomy" id="66895"/>
    <lineage>
        <taxon>Bacteria</taxon>
        <taxon>Bacillati</taxon>
        <taxon>Actinomycetota</taxon>
        <taxon>Actinomycetes</taxon>
        <taxon>Kitasatosporales</taxon>
        <taxon>Streptomycetaceae</taxon>
        <taxon>Streptomyces</taxon>
    </lineage>
</organism>
<evidence type="ECO:0000256" key="1">
    <source>
        <dbReference type="ARBA" id="ARBA00022729"/>
    </source>
</evidence>
<keyword evidence="1" id="KW-0732">Signal</keyword>
<dbReference type="Pfam" id="PF07593">
    <property type="entry name" value="UnbV_ASPIC"/>
    <property type="match status" value="1"/>
</dbReference>
<dbReference type="Proteomes" id="UP000579523">
    <property type="component" value="Unassembled WGS sequence"/>
</dbReference>
<dbReference type="AlphaFoldDB" id="A0A7W7PV65"/>
<evidence type="ECO:0000259" key="4">
    <source>
        <dbReference type="Pfam" id="PF07593"/>
    </source>
</evidence>
<gene>
    <name evidence="5" type="ORF">FHS37_005971</name>
</gene>
<feature type="domain" description="ASPIC/UnbV" evidence="4">
    <location>
        <begin position="555"/>
        <end position="608"/>
    </location>
</feature>
<proteinExistence type="predicted"/>
<dbReference type="PANTHER" id="PTHR16026:SF0">
    <property type="entry name" value="CARTILAGE ACIDIC PROTEIN 1"/>
    <property type="match status" value="1"/>
</dbReference>
<dbReference type="InterPro" id="IPR027039">
    <property type="entry name" value="Crtac1"/>
</dbReference>
<evidence type="ECO:0000313" key="6">
    <source>
        <dbReference type="Proteomes" id="UP000579523"/>
    </source>
</evidence>
<sequence>MTTVRSRLHLKLPGIVAVLLMVVTYIVVRPATPSNAQTDERASAFAFTPKTIAMPAGYDQQEIRKVNKSYRHIEAWISSVGAGIAMNDVDGDGFSNDLCVTDPRIDEVVVTPAPDERGDRYAPFVLDPAPLPMDDVMAPMGCAAGDFNEDGNSDLLVYYWGRTPIIFQARSGGDGMTADAFEPVELVADVGRARYTGPRWHSNAVTIADFDGDGHEDVFIGNYFPDSPVLDPSVRGGVVMNDSLSNALNGGEDHILRWTEDGFVQAEDVMPRDMRVGWTLGAAATDLDGDHLPELYVAHDFGTSRLLHNRSEPGSIKFGEVKGAHHPMVPKSKRIGASSFKGMGIDFGDLNQDGLHDMFVSNITTSFGLQESNFAFMSTADGTDDVRARMSRGEAPYVDRSGGLNLAWSGWGWDVKMGDFDNDSQLEITQATGFVKGRNNRWAQLQELATANDGLVAHPGWWPHVRKGDDLAGSQTMRFFARTPDGDYANLSDRLGLAVPVPTRGMAVGDSNGDGRLDLAVARQWGEPGFYLNESPAAGDFLGLKLTHPTGSPVVDAQVSVTLPDGTRRVSRVDGGGGHSGKRSHDVHIGLGEQGDAPLRVRLKWRDRSGAVHEKDLRLAPGWHDLQLASDVKEK</sequence>
<evidence type="ECO:0000256" key="2">
    <source>
        <dbReference type="SAM" id="MobiDB-lite"/>
    </source>
</evidence>
<keyword evidence="3" id="KW-0472">Membrane</keyword>
<comment type="caution">
    <text evidence="5">The sequence shown here is derived from an EMBL/GenBank/DDBJ whole genome shotgun (WGS) entry which is preliminary data.</text>
</comment>
<feature type="region of interest" description="Disordered" evidence="2">
    <location>
        <begin position="568"/>
        <end position="591"/>
    </location>
</feature>
<evidence type="ECO:0000256" key="3">
    <source>
        <dbReference type="SAM" id="Phobius"/>
    </source>
</evidence>
<evidence type="ECO:0000313" key="5">
    <source>
        <dbReference type="EMBL" id="MBB4901879.1"/>
    </source>
</evidence>
<dbReference type="PANTHER" id="PTHR16026">
    <property type="entry name" value="CARTILAGE ACIDIC PROTEIN 1"/>
    <property type="match status" value="1"/>
</dbReference>
<protein>
    <recommendedName>
        <fullName evidence="4">ASPIC/UnbV domain-containing protein</fullName>
    </recommendedName>
</protein>
<dbReference type="Gene3D" id="2.130.10.130">
    <property type="entry name" value="Integrin alpha, N-terminal"/>
    <property type="match status" value="2"/>
</dbReference>
<keyword evidence="3" id="KW-1133">Transmembrane helix</keyword>
<dbReference type="EMBL" id="JACHJI010000013">
    <property type="protein sequence ID" value="MBB4901879.1"/>
    <property type="molecule type" value="Genomic_DNA"/>
</dbReference>
<dbReference type="InterPro" id="IPR011519">
    <property type="entry name" value="UnbV_ASPIC"/>
</dbReference>